<evidence type="ECO:0000313" key="1">
    <source>
        <dbReference type="EMBL" id="MDQ0348706.1"/>
    </source>
</evidence>
<dbReference type="Proteomes" id="UP001238467">
    <property type="component" value="Unassembled WGS sequence"/>
</dbReference>
<accession>A0ABU0DJU6</accession>
<proteinExistence type="predicted"/>
<protein>
    <submittedName>
        <fullName evidence="1">Uncharacterized protein</fullName>
    </submittedName>
</protein>
<organism evidence="1 2">
    <name type="scientific">Ancylobacter vacuolatus</name>
    <dbReference type="NCBI Taxonomy" id="223389"/>
    <lineage>
        <taxon>Bacteria</taxon>
        <taxon>Pseudomonadati</taxon>
        <taxon>Pseudomonadota</taxon>
        <taxon>Alphaproteobacteria</taxon>
        <taxon>Hyphomicrobiales</taxon>
        <taxon>Xanthobacteraceae</taxon>
        <taxon>Ancylobacter</taxon>
    </lineage>
</organism>
<dbReference type="InterPro" id="IPR045709">
    <property type="entry name" value="DUF6065"/>
</dbReference>
<comment type="caution">
    <text evidence="1">The sequence shown here is derived from an EMBL/GenBank/DDBJ whole genome shotgun (WGS) entry which is preliminary data.</text>
</comment>
<dbReference type="Pfam" id="PF19541">
    <property type="entry name" value="DUF6065"/>
    <property type="match status" value="1"/>
</dbReference>
<dbReference type="Gene3D" id="1.10.10.1150">
    <property type="entry name" value="Coenzyme PQQ synthesis protein D (PqqD)"/>
    <property type="match status" value="1"/>
</dbReference>
<name>A0ABU0DJU6_9HYPH</name>
<dbReference type="Pfam" id="PF05402">
    <property type="entry name" value="PqqD"/>
    <property type="match status" value="1"/>
</dbReference>
<keyword evidence="2" id="KW-1185">Reference proteome</keyword>
<evidence type="ECO:0000313" key="2">
    <source>
        <dbReference type="Proteomes" id="UP001238467"/>
    </source>
</evidence>
<dbReference type="InterPro" id="IPR008792">
    <property type="entry name" value="PQQD"/>
</dbReference>
<dbReference type="InterPro" id="IPR041881">
    <property type="entry name" value="PqqD_sf"/>
</dbReference>
<gene>
    <name evidence="1" type="ORF">J2S76_003140</name>
</gene>
<dbReference type="EMBL" id="JAUSUH010000007">
    <property type="protein sequence ID" value="MDQ0348706.1"/>
    <property type="molecule type" value="Genomic_DNA"/>
</dbReference>
<dbReference type="RefSeq" id="WP_307061754.1">
    <property type="nucleotide sequence ID" value="NZ_JAUSUH010000007.1"/>
</dbReference>
<reference evidence="1 2" key="1">
    <citation type="submission" date="2023-07" db="EMBL/GenBank/DDBJ databases">
        <title>Genomic Encyclopedia of Type Strains, Phase IV (KMG-IV): sequencing the most valuable type-strain genomes for metagenomic binning, comparative biology and taxonomic classification.</title>
        <authorList>
            <person name="Goeker M."/>
        </authorList>
    </citation>
    <scope>NUCLEOTIDE SEQUENCE [LARGE SCALE GENOMIC DNA]</scope>
    <source>
        <strain evidence="1 2">DSM 1277</strain>
    </source>
</reference>
<sequence>MAALRLDCYPLFKDPPLIVPGASEREWMDQTPDRFAYRCTPLSIANASGWEIINPVGLTVTWNGSPGLDAIAVRADDGSVPAYASSHFGSGILTFQAGYLFRTDPDWVIWCRGAPNRMKAGIVPLDGIVETNWAPFTFTMNWRFLEPGSVRFEAGEPFCFFSLWPSVALESVTPRLRALASDPKLEREYTSWRDSRLAFNRKLAEHDPEAQAQKWQRFYLKGQSTTGHLRAADDHRIKRRLHAPQSETPLDDLCPVAASYVQRVEGGSATSQGGGSGVDETSVFVVTPAVTAGDGAPSMNETARLAVARMDGSRSMGHIIDCLLEEFDVERERLAADILRLAEDLLARGAIARVL</sequence>